<evidence type="ECO:0000256" key="1">
    <source>
        <dbReference type="PROSITE-ProRule" id="PRU00191"/>
    </source>
</evidence>
<organism evidence="4 5">
    <name type="scientific">Priapulus caudatus</name>
    <name type="common">Priapulid worm</name>
    <dbReference type="NCBI Taxonomy" id="37621"/>
    <lineage>
        <taxon>Eukaryota</taxon>
        <taxon>Metazoa</taxon>
        <taxon>Ecdysozoa</taxon>
        <taxon>Scalidophora</taxon>
        <taxon>Priapulida</taxon>
        <taxon>Priapulimorpha</taxon>
        <taxon>Priapulimorphida</taxon>
        <taxon>Priapulidae</taxon>
        <taxon>Priapulus</taxon>
    </lineage>
</organism>
<feature type="compositionally biased region" description="Polar residues" evidence="2">
    <location>
        <begin position="469"/>
        <end position="478"/>
    </location>
</feature>
<feature type="compositionally biased region" description="Basic and acidic residues" evidence="2">
    <location>
        <begin position="356"/>
        <end position="385"/>
    </location>
</feature>
<dbReference type="SUPFAM" id="SSF55550">
    <property type="entry name" value="SH2 domain"/>
    <property type="match status" value="1"/>
</dbReference>
<evidence type="ECO:0000313" key="4">
    <source>
        <dbReference type="Proteomes" id="UP000695022"/>
    </source>
</evidence>
<feature type="compositionally biased region" description="Basic and acidic residues" evidence="2">
    <location>
        <begin position="448"/>
        <end position="461"/>
    </location>
</feature>
<feature type="compositionally biased region" description="Low complexity" evidence="2">
    <location>
        <begin position="247"/>
        <end position="262"/>
    </location>
</feature>
<keyword evidence="4" id="KW-1185">Reference proteome</keyword>
<dbReference type="InterPro" id="IPR036860">
    <property type="entry name" value="SH2_dom_sf"/>
</dbReference>
<reference evidence="5" key="1">
    <citation type="submission" date="2025-08" db="UniProtKB">
        <authorList>
            <consortium name="RefSeq"/>
        </authorList>
    </citation>
    <scope>IDENTIFICATION</scope>
</reference>
<dbReference type="CDD" id="cd00173">
    <property type="entry name" value="SH2"/>
    <property type="match status" value="1"/>
</dbReference>
<feature type="compositionally biased region" description="Pro residues" evidence="2">
    <location>
        <begin position="307"/>
        <end position="321"/>
    </location>
</feature>
<dbReference type="Gene3D" id="3.30.505.10">
    <property type="entry name" value="SH2 domain"/>
    <property type="match status" value="1"/>
</dbReference>
<keyword evidence="1" id="KW-0727">SH2 domain</keyword>
<evidence type="ECO:0000313" key="5">
    <source>
        <dbReference type="RefSeq" id="XP_014670975.1"/>
    </source>
</evidence>
<protein>
    <submittedName>
        <fullName evidence="5">Uncharacterized protein LOC106811774</fullName>
    </submittedName>
</protein>
<dbReference type="RefSeq" id="XP_014670975.1">
    <property type="nucleotide sequence ID" value="XM_014815489.1"/>
</dbReference>
<feature type="compositionally biased region" description="Polar residues" evidence="2">
    <location>
        <begin position="237"/>
        <end position="246"/>
    </location>
</feature>
<dbReference type="SMART" id="SM00252">
    <property type="entry name" value="SH2"/>
    <property type="match status" value="1"/>
</dbReference>
<gene>
    <name evidence="5" type="primary">LOC106811774</name>
</gene>
<dbReference type="InterPro" id="IPR039111">
    <property type="entry name" value="STAP1/STAP2"/>
</dbReference>
<dbReference type="PANTHER" id="PTHR16186:SF12">
    <property type="entry name" value="F379 RETINA SPECIFIC PROTEIN"/>
    <property type="match status" value="1"/>
</dbReference>
<evidence type="ECO:0000256" key="2">
    <source>
        <dbReference type="SAM" id="MobiDB-lite"/>
    </source>
</evidence>
<sequence>MGTVPQEQPQRAASDRFSIWSSASSAEGSMSYAPVSAASTTARSLPYSPLSAGAMKIKHHKFYIDSALDEPAFYYQSQTPSWFFASTSRNSAEVILTRGKKYGHILLRESTTFSGNYVISARYDYGNSIEICHYEVETERTSDGDIEFRLKVGPRQHPSQPSLTDLLIYFMKLNPGLIPLVTNNWETIGIKSPETAYCSHRAGQYMTTNAGKSQIGTESDLGDYELIQEGGIKATNGITVPTTLGATSRTSSKTSTRSCSGTPPLHSAASHSPRSTQLHLAGDQQEPLYMNEGVELLREVEDSVPSPQSPPPLPSDPPPPRPPKKDKSYQPEDDANEVEDYSSPNVKTGTKSILKNTKEDKYTEEVNRIHEEINHDDGGEGDHSIAHRIGSADGSQTGAVITSESKKSNIGAGNQKSSSKGKSVFGDGNIFEELTRKIKSKRQRSQKQHRDKEKAVERDKSAPNVTVIEISNPQPLEP</sequence>
<feature type="compositionally biased region" description="Basic residues" evidence="2">
    <location>
        <begin position="437"/>
        <end position="447"/>
    </location>
</feature>
<feature type="domain" description="SH2" evidence="3">
    <location>
        <begin position="82"/>
        <end position="194"/>
    </location>
</feature>
<dbReference type="Pfam" id="PF00017">
    <property type="entry name" value="SH2"/>
    <property type="match status" value="1"/>
</dbReference>
<dbReference type="GeneID" id="106811774"/>
<evidence type="ECO:0000259" key="3">
    <source>
        <dbReference type="PROSITE" id="PS50001"/>
    </source>
</evidence>
<dbReference type="Proteomes" id="UP000695022">
    <property type="component" value="Unplaced"/>
</dbReference>
<feature type="region of interest" description="Disordered" evidence="2">
    <location>
        <begin position="300"/>
        <end position="478"/>
    </location>
</feature>
<feature type="compositionally biased region" description="Acidic residues" evidence="2">
    <location>
        <begin position="331"/>
        <end position="340"/>
    </location>
</feature>
<feature type="region of interest" description="Disordered" evidence="2">
    <location>
        <begin position="237"/>
        <end position="280"/>
    </location>
</feature>
<feature type="compositionally biased region" description="Polar residues" evidence="2">
    <location>
        <begin position="411"/>
        <end position="421"/>
    </location>
</feature>
<feature type="compositionally biased region" description="Polar residues" evidence="2">
    <location>
        <begin position="269"/>
        <end position="278"/>
    </location>
</feature>
<accession>A0ABM1EFK4</accession>
<feature type="compositionally biased region" description="Polar residues" evidence="2">
    <location>
        <begin position="393"/>
        <end position="403"/>
    </location>
</feature>
<dbReference type="InterPro" id="IPR000980">
    <property type="entry name" value="SH2"/>
</dbReference>
<dbReference type="PANTHER" id="PTHR16186">
    <property type="entry name" value="SIGNAL-TRANSDUCING ADAPTOR PROTEIN-RELATED"/>
    <property type="match status" value="1"/>
</dbReference>
<feature type="compositionally biased region" description="Polar residues" evidence="2">
    <location>
        <begin position="342"/>
        <end position="355"/>
    </location>
</feature>
<proteinExistence type="predicted"/>
<name>A0ABM1EFK4_PRICU</name>
<dbReference type="PROSITE" id="PS50001">
    <property type="entry name" value="SH2"/>
    <property type="match status" value="1"/>
</dbReference>